<feature type="region of interest" description="Disordered" evidence="1">
    <location>
        <begin position="29"/>
        <end position="69"/>
    </location>
</feature>
<accession>A0A2U3DQP4</accession>
<evidence type="ECO:0000313" key="5">
    <source>
        <dbReference type="Proteomes" id="UP001287286"/>
    </source>
</evidence>
<protein>
    <submittedName>
        <fullName evidence="3">Uncharacterized protein</fullName>
    </submittedName>
</protein>
<dbReference type="Proteomes" id="UP000245956">
    <property type="component" value="Unassembled WGS sequence"/>
</dbReference>
<dbReference type="EMBL" id="LCWV01000054">
    <property type="protein sequence ID" value="PWI64577.1"/>
    <property type="molecule type" value="Genomic_DNA"/>
</dbReference>
<gene>
    <name evidence="3" type="ORF">PCL_09549</name>
    <name evidence="2" type="ORF">Purlil1_9351</name>
</gene>
<proteinExistence type="predicted"/>
<keyword evidence="5" id="KW-1185">Reference proteome</keyword>
<sequence>MCLRRRTPLWAVRPSHSYYYYYDGDDDDDDGPSSPGPLGGQGTHPSGGRPLRRLPSVTRKPHRRHHHHHRHVFKISVLLHRVFSLTHHRHRHLFGARSIHNQASGIVPTKIQFHTRINEYGSPIYLISNNTSTEEWWRDYGAGRSGTGTGKRFGKRAKRWQCAVLQGGNRAMRACMPVHMTCRGGAPRSIPLISAT</sequence>
<evidence type="ECO:0000313" key="3">
    <source>
        <dbReference type="EMBL" id="PWI64577.1"/>
    </source>
</evidence>
<dbReference type="Proteomes" id="UP001287286">
    <property type="component" value="Unassembled WGS sequence"/>
</dbReference>
<evidence type="ECO:0000313" key="4">
    <source>
        <dbReference type="Proteomes" id="UP000245956"/>
    </source>
</evidence>
<reference evidence="2 5" key="4">
    <citation type="journal article" date="2024" name="Microbiol. Resour. Announc.">
        <title>Genome annotations for the ascomycete fungi Trichoderma harzianum, Trichoderma aggressivum, and Purpureocillium lilacinum.</title>
        <authorList>
            <person name="Beijen E.P.W."/>
            <person name="Ohm R.A."/>
        </authorList>
    </citation>
    <scope>NUCLEOTIDE SEQUENCE [LARGE SCALE GENOMIC DNA]</scope>
    <source>
        <strain evidence="2 5">CBS 150709</strain>
    </source>
</reference>
<reference evidence="3 4" key="2">
    <citation type="journal article" date="2016" name="Front. Microbiol.">
        <title>Genome and transcriptome sequences reveal the specific parasitism of the nematophagous Purpureocillium lilacinum 36-1.</title>
        <authorList>
            <person name="Xie J."/>
            <person name="Li S."/>
            <person name="Mo C."/>
            <person name="Xiao X."/>
            <person name="Peng D."/>
            <person name="Wang G."/>
            <person name="Xiao Y."/>
        </authorList>
    </citation>
    <scope>NUCLEOTIDE SEQUENCE [LARGE SCALE GENOMIC DNA]</scope>
    <source>
        <strain evidence="3 4">36-1</strain>
    </source>
</reference>
<comment type="caution">
    <text evidence="3">The sequence shown here is derived from an EMBL/GenBank/DDBJ whole genome shotgun (WGS) entry which is preliminary data.</text>
</comment>
<dbReference type="EMBL" id="JAWRVI010000042">
    <property type="protein sequence ID" value="KAK4086266.1"/>
    <property type="molecule type" value="Genomic_DNA"/>
</dbReference>
<reference evidence="3" key="1">
    <citation type="submission" date="2015-05" db="EMBL/GenBank/DDBJ databases">
        <authorList>
            <person name="Wang D.B."/>
            <person name="Wang M."/>
        </authorList>
    </citation>
    <scope>NUCLEOTIDE SEQUENCE</scope>
    <source>
        <strain evidence="3">36-1</strain>
    </source>
</reference>
<dbReference type="AlphaFoldDB" id="A0A2U3DQP4"/>
<name>A0A2U3DQP4_PURLI</name>
<organism evidence="3 4">
    <name type="scientific">Purpureocillium lilacinum</name>
    <name type="common">Paecilomyces lilacinus</name>
    <dbReference type="NCBI Taxonomy" id="33203"/>
    <lineage>
        <taxon>Eukaryota</taxon>
        <taxon>Fungi</taxon>
        <taxon>Dikarya</taxon>
        <taxon>Ascomycota</taxon>
        <taxon>Pezizomycotina</taxon>
        <taxon>Sordariomycetes</taxon>
        <taxon>Hypocreomycetidae</taxon>
        <taxon>Hypocreales</taxon>
        <taxon>Ophiocordycipitaceae</taxon>
        <taxon>Purpureocillium</taxon>
    </lineage>
</organism>
<evidence type="ECO:0000313" key="2">
    <source>
        <dbReference type="EMBL" id="KAK4086266.1"/>
    </source>
</evidence>
<feature type="compositionally biased region" description="Basic residues" evidence="1">
    <location>
        <begin position="59"/>
        <end position="69"/>
    </location>
</feature>
<evidence type="ECO:0000256" key="1">
    <source>
        <dbReference type="SAM" id="MobiDB-lite"/>
    </source>
</evidence>
<reference evidence="2" key="3">
    <citation type="submission" date="2023-11" db="EMBL/GenBank/DDBJ databases">
        <authorList>
            <person name="Beijen E."/>
            <person name="Ohm R.A."/>
        </authorList>
    </citation>
    <scope>NUCLEOTIDE SEQUENCE</scope>
    <source>
        <strain evidence="2">CBS 150709</strain>
    </source>
</reference>